<accession>A0A2J8M366</accession>
<organism evidence="1 2">
    <name type="scientific">Pan troglodytes</name>
    <name type="common">Chimpanzee</name>
    <dbReference type="NCBI Taxonomy" id="9598"/>
    <lineage>
        <taxon>Eukaryota</taxon>
        <taxon>Metazoa</taxon>
        <taxon>Chordata</taxon>
        <taxon>Craniata</taxon>
        <taxon>Vertebrata</taxon>
        <taxon>Euteleostomi</taxon>
        <taxon>Mammalia</taxon>
        <taxon>Eutheria</taxon>
        <taxon>Euarchontoglires</taxon>
        <taxon>Primates</taxon>
        <taxon>Haplorrhini</taxon>
        <taxon>Catarrhini</taxon>
        <taxon>Hominidae</taxon>
        <taxon>Pan</taxon>
    </lineage>
</organism>
<proteinExistence type="predicted"/>
<dbReference type="EMBL" id="NBAG03000270">
    <property type="protein sequence ID" value="PNI53966.1"/>
    <property type="molecule type" value="Genomic_DNA"/>
</dbReference>
<protein>
    <submittedName>
        <fullName evidence="1">GRAMD1C isoform 13</fullName>
    </submittedName>
</protein>
<evidence type="ECO:0000313" key="1">
    <source>
        <dbReference type="EMBL" id="PNI53966.1"/>
    </source>
</evidence>
<comment type="caution">
    <text evidence="1">The sequence shown here is derived from an EMBL/GenBank/DDBJ whole genome shotgun (WGS) entry which is preliminary data.</text>
</comment>
<gene>
    <name evidence="1" type="ORF">CK820_G0023816</name>
</gene>
<feature type="non-terminal residue" evidence="1">
    <location>
        <position position="44"/>
    </location>
</feature>
<sequence>MNIFLWTKAALQILLMKKMFLRKIFMEDFLSTVFFISVLTECLN</sequence>
<dbReference type="SMR" id="A0A2J8M366"/>
<dbReference type="Proteomes" id="UP000236370">
    <property type="component" value="Unassembled WGS sequence"/>
</dbReference>
<evidence type="ECO:0000313" key="2">
    <source>
        <dbReference type="Proteomes" id="UP000236370"/>
    </source>
</evidence>
<name>A0A2J8M366_PANTR</name>
<dbReference type="AlphaFoldDB" id="A0A2J8M366"/>
<reference evidence="1 2" key="1">
    <citation type="submission" date="2017-12" db="EMBL/GenBank/DDBJ databases">
        <title>High-resolution comparative analysis of great ape genomes.</title>
        <authorList>
            <person name="Pollen A."/>
            <person name="Hastie A."/>
            <person name="Hormozdiari F."/>
            <person name="Dougherty M."/>
            <person name="Liu R."/>
            <person name="Chaisson M."/>
            <person name="Hoppe E."/>
            <person name="Hill C."/>
            <person name="Pang A."/>
            <person name="Hillier L."/>
            <person name="Baker C."/>
            <person name="Armstrong J."/>
            <person name="Shendure J."/>
            <person name="Paten B."/>
            <person name="Wilson R."/>
            <person name="Chao H."/>
            <person name="Schneider V."/>
            <person name="Ventura M."/>
            <person name="Kronenberg Z."/>
            <person name="Murali S."/>
            <person name="Gordon D."/>
            <person name="Cantsilieris S."/>
            <person name="Munson K."/>
            <person name="Nelson B."/>
            <person name="Raja A."/>
            <person name="Underwood J."/>
            <person name="Diekhans M."/>
            <person name="Fiddes I."/>
            <person name="Haussler D."/>
            <person name="Eichler E."/>
        </authorList>
    </citation>
    <scope>NUCLEOTIDE SEQUENCE [LARGE SCALE GENOMIC DNA]</scope>
    <source>
        <strain evidence="1">Yerkes chimp pedigree #C0471</strain>
    </source>
</reference>